<dbReference type="EMBL" id="ARYJ01000002">
    <property type="protein sequence ID" value="KCZ90404.1"/>
    <property type="molecule type" value="Genomic_DNA"/>
</dbReference>
<comment type="caution">
    <text evidence="6">The sequence shown here is derived from an EMBL/GenBank/DDBJ whole genome shotgun (WGS) entry which is preliminary data.</text>
</comment>
<evidence type="ECO:0000256" key="1">
    <source>
        <dbReference type="ARBA" id="ARBA00023015"/>
    </source>
</evidence>
<dbReference type="Pfam" id="PF13305">
    <property type="entry name" value="TetR_C_33"/>
    <property type="match status" value="1"/>
</dbReference>
<accession>A0A059FIE6</accession>
<dbReference type="InterPro" id="IPR050109">
    <property type="entry name" value="HTH-type_TetR-like_transc_reg"/>
</dbReference>
<reference evidence="6 7" key="1">
    <citation type="journal article" date="2014" name="Antonie Van Leeuwenhoek">
        <title>Hyphomonas beringensis sp. nov. and Hyphomonas chukchiensis sp. nov., isolated from surface seawater of the Bering Sea and Chukchi Sea.</title>
        <authorList>
            <person name="Li C."/>
            <person name="Lai Q."/>
            <person name="Li G."/>
            <person name="Dong C."/>
            <person name="Wang J."/>
            <person name="Liao Y."/>
            <person name="Shao Z."/>
        </authorList>
    </citation>
    <scope>NUCLEOTIDE SEQUENCE [LARGE SCALE GENOMIC DNA]</scope>
    <source>
        <strain evidence="6 7">VP2</strain>
    </source>
</reference>
<evidence type="ECO:0000313" key="6">
    <source>
        <dbReference type="EMBL" id="KCZ90404.1"/>
    </source>
</evidence>
<feature type="DNA-binding region" description="H-T-H motif" evidence="4">
    <location>
        <begin position="40"/>
        <end position="59"/>
    </location>
</feature>
<dbReference type="GO" id="GO:0000976">
    <property type="term" value="F:transcription cis-regulatory region binding"/>
    <property type="evidence" value="ECO:0007669"/>
    <property type="project" value="TreeGrafter"/>
</dbReference>
<dbReference type="Pfam" id="PF00440">
    <property type="entry name" value="TetR_N"/>
    <property type="match status" value="1"/>
</dbReference>
<dbReference type="RefSeq" id="WP_051597343.1">
    <property type="nucleotide sequence ID" value="NZ_ARYJ01000002.1"/>
</dbReference>
<dbReference type="InterPro" id="IPR025996">
    <property type="entry name" value="MT1864/Rv1816-like_C"/>
</dbReference>
<dbReference type="SUPFAM" id="SSF46689">
    <property type="entry name" value="Homeodomain-like"/>
    <property type="match status" value="1"/>
</dbReference>
<dbReference type="PATRIC" id="fig|1280952.3.peg.835"/>
<keyword evidence="3" id="KW-0804">Transcription</keyword>
<dbReference type="PANTHER" id="PTHR30055">
    <property type="entry name" value="HTH-TYPE TRANSCRIPTIONAL REGULATOR RUTR"/>
    <property type="match status" value="1"/>
</dbReference>
<dbReference type="Gene3D" id="1.10.357.10">
    <property type="entry name" value="Tetracycline Repressor, domain 2"/>
    <property type="match status" value="1"/>
</dbReference>
<dbReference type="SUPFAM" id="SSF48498">
    <property type="entry name" value="Tetracyclin repressor-like, C-terminal domain"/>
    <property type="match status" value="1"/>
</dbReference>
<name>A0A059FIE6_9PROT</name>
<keyword evidence="7" id="KW-1185">Reference proteome</keyword>
<gene>
    <name evidence="6" type="ORF">HJA_04216</name>
</gene>
<evidence type="ECO:0000313" key="7">
    <source>
        <dbReference type="Proteomes" id="UP000024816"/>
    </source>
</evidence>
<dbReference type="OrthoDB" id="9816431at2"/>
<organism evidence="6 7">
    <name type="scientific">Hyphomonas jannaschiana VP2</name>
    <dbReference type="NCBI Taxonomy" id="1280952"/>
    <lineage>
        <taxon>Bacteria</taxon>
        <taxon>Pseudomonadati</taxon>
        <taxon>Pseudomonadota</taxon>
        <taxon>Alphaproteobacteria</taxon>
        <taxon>Hyphomonadales</taxon>
        <taxon>Hyphomonadaceae</taxon>
        <taxon>Hyphomonas</taxon>
    </lineage>
</organism>
<keyword evidence="1" id="KW-0805">Transcription regulation</keyword>
<dbReference type="InterPro" id="IPR036271">
    <property type="entry name" value="Tet_transcr_reg_TetR-rel_C_sf"/>
</dbReference>
<protein>
    <submittedName>
        <fullName evidence="6">TetR family transcriptional regulator</fullName>
    </submittedName>
</protein>
<evidence type="ECO:0000259" key="5">
    <source>
        <dbReference type="PROSITE" id="PS50977"/>
    </source>
</evidence>
<evidence type="ECO:0000256" key="2">
    <source>
        <dbReference type="ARBA" id="ARBA00023125"/>
    </source>
</evidence>
<feature type="domain" description="HTH tetR-type" evidence="5">
    <location>
        <begin position="17"/>
        <end position="77"/>
    </location>
</feature>
<dbReference type="Proteomes" id="UP000024816">
    <property type="component" value="Unassembled WGS sequence"/>
</dbReference>
<dbReference type="PANTHER" id="PTHR30055:SF212">
    <property type="entry name" value="TETR-FAMILY FAMILY TRANSCRIPTIONAL REGULATOR"/>
    <property type="match status" value="1"/>
</dbReference>
<keyword evidence="2 4" id="KW-0238">DNA-binding</keyword>
<dbReference type="eggNOG" id="COG1309">
    <property type="taxonomic scope" value="Bacteria"/>
</dbReference>
<proteinExistence type="predicted"/>
<dbReference type="GO" id="GO:0003700">
    <property type="term" value="F:DNA-binding transcription factor activity"/>
    <property type="evidence" value="ECO:0007669"/>
    <property type="project" value="TreeGrafter"/>
</dbReference>
<dbReference type="PRINTS" id="PR00455">
    <property type="entry name" value="HTHTETR"/>
</dbReference>
<evidence type="ECO:0000256" key="3">
    <source>
        <dbReference type="ARBA" id="ARBA00023163"/>
    </source>
</evidence>
<dbReference type="AlphaFoldDB" id="A0A059FIE6"/>
<sequence length="231" mass="25576">MDSDYPLEQTPAVRRRNKVREAILAAAERMFASEGESGLSIRRLAEEIDYSPSAIYKYFGSKEELLEELKDSFFERLLDRVDGVSAANKDFHDRARACVTTYVATATARPHHYAAAFSSVPTPEELAVRRHLSWDDFIATPKGQAFKILVDLVEEGQALGVFDPALEPVKAAKSIWASSHGLALLMIHMPILPDVQPCPTQTDGDFVAYHADIVMRGLAVPAEPPHKNGTR</sequence>
<evidence type="ECO:0000256" key="4">
    <source>
        <dbReference type="PROSITE-ProRule" id="PRU00335"/>
    </source>
</evidence>
<dbReference type="InterPro" id="IPR001647">
    <property type="entry name" value="HTH_TetR"/>
</dbReference>
<dbReference type="PROSITE" id="PS50977">
    <property type="entry name" value="HTH_TETR_2"/>
    <property type="match status" value="1"/>
</dbReference>
<dbReference type="STRING" id="1280952.HJA_04216"/>
<dbReference type="InterPro" id="IPR009057">
    <property type="entry name" value="Homeodomain-like_sf"/>
</dbReference>